<dbReference type="PANTHER" id="PTHR43019:SF23">
    <property type="entry name" value="PROTEASE DO-LIKE 5, CHLOROPLASTIC"/>
    <property type="match status" value="1"/>
</dbReference>
<gene>
    <name evidence="1" type="ORF">H6G43_10395</name>
</gene>
<dbReference type="InterPro" id="IPR043504">
    <property type="entry name" value="Peptidase_S1_PA_chymotrypsin"/>
</dbReference>
<reference evidence="1 2" key="1">
    <citation type="journal article" date="2020" name="ISME J.">
        <title>Comparative genomics reveals insights into cyanobacterial evolution and habitat adaptation.</title>
        <authorList>
            <person name="Chen M.Y."/>
            <person name="Teng W.K."/>
            <person name="Zhao L."/>
            <person name="Hu C.X."/>
            <person name="Zhou Y.K."/>
            <person name="Han B.P."/>
            <person name="Song L.R."/>
            <person name="Shu W.S."/>
        </authorList>
    </citation>
    <scope>NUCLEOTIDE SEQUENCE [LARGE SCALE GENOMIC DNA]</scope>
    <source>
        <strain evidence="1 2">FACHB-1249</strain>
    </source>
</reference>
<dbReference type="EMBL" id="JACJTM010000019">
    <property type="protein sequence ID" value="MBD2685625.1"/>
    <property type="molecule type" value="Genomic_DNA"/>
</dbReference>
<dbReference type="SUPFAM" id="SSF50494">
    <property type="entry name" value="Trypsin-like serine proteases"/>
    <property type="match status" value="1"/>
</dbReference>
<protein>
    <submittedName>
        <fullName evidence="1">Trypsin-like peptidase domain-containing protein</fullName>
    </submittedName>
</protein>
<organism evidence="1 2">
    <name type="scientific">Aphanizomenon flos-aquae FACHB-1249</name>
    <dbReference type="NCBI Taxonomy" id="2692889"/>
    <lineage>
        <taxon>Bacteria</taxon>
        <taxon>Bacillati</taxon>
        <taxon>Cyanobacteriota</taxon>
        <taxon>Cyanophyceae</taxon>
        <taxon>Nostocales</taxon>
        <taxon>Aphanizomenonaceae</taxon>
        <taxon>Aphanizomenon</taxon>
    </lineage>
</organism>
<evidence type="ECO:0000313" key="1">
    <source>
        <dbReference type="EMBL" id="MBD2685625.1"/>
    </source>
</evidence>
<dbReference type="Gene3D" id="2.40.10.10">
    <property type="entry name" value="Trypsin-like serine proteases"/>
    <property type="match status" value="2"/>
</dbReference>
<comment type="caution">
    <text evidence="1">The sequence shown here is derived from an EMBL/GenBank/DDBJ whole genome shotgun (WGS) entry which is preliminary data.</text>
</comment>
<accession>A0ABR8ISC5</accession>
<dbReference type="InterPro" id="IPR009003">
    <property type="entry name" value="Peptidase_S1_PA"/>
</dbReference>
<evidence type="ECO:0000313" key="2">
    <source>
        <dbReference type="Proteomes" id="UP000660270"/>
    </source>
</evidence>
<dbReference type="Pfam" id="PF13365">
    <property type="entry name" value="Trypsin_2"/>
    <property type="match status" value="1"/>
</dbReference>
<keyword evidence="2" id="KW-1185">Reference proteome</keyword>
<name>A0ABR8ISC5_APHFL</name>
<sequence length="258" mass="28490">MHLFKLSNFTIIKFITCVSGLCLLVPNLSLNASIYTRDTPINQPLTRLSPAQVKQQATDITVKILSTEFLGSGILLRKNGNIYTVLTNAHVLEAGQSPYNIETPDRKIHKAKVSKKMKFGKYDLAMLEFSSSTIYAVASIGTQSKIGDKVFIAGFPAYESENTVKQFTFTTGRIVLVLEKALERGYQIGYTNKLEKGMSGGPLLNENGQLIGVNGMHAYPLWDVPSVFIDGTPADEKLHQQIVRLNWAIAIDKLKPSP</sequence>
<dbReference type="Proteomes" id="UP000660270">
    <property type="component" value="Unassembled WGS sequence"/>
</dbReference>
<proteinExistence type="predicted"/>
<dbReference type="PANTHER" id="PTHR43019">
    <property type="entry name" value="SERINE ENDOPROTEASE DEGS"/>
    <property type="match status" value="1"/>
</dbReference>